<dbReference type="GO" id="GO:0004553">
    <property type="term" value="F:hydrolase activity, hydrolyzing O-glycosyl compounds"/>
    <property type="evidence" value="ECO:0007669"/>
    <property type="project" value="InterPro"/>
</dbReference>
<dbReference type="PROSITE" id="PS01034">
    <property type="entry name" value="GH16_1"/>
    <property type="match status" value="1"/>
</dbReference>
<dbReference type="Proteomes" id="UP000198406">
    <property type="component" value="Unassembled WGS sequence"/>
</dbReference>
<name>A0A1Z5KP42_FISSO</name>
<dbReference type="AlphaFoldDB" id="A0A1Z5KP42"/>
<keyword evidence="2" id="KW-0326">Glycosidase</keyword>
<evidence type="ECO:0000256" key="2">
    <source>
        <dbReference type="ARBA" id="ARBA00023295"/>
    </source>
</evidence>
<dbReference type="EMBL" id="BDSP01000264">
    <property type="protein sequence ID" value="GAX28049.1"/>
    <property type="molecule type" value="Genomic_DNA"/>
</dbReference>
<organism evidence="3 4">
    <name type="scientific">Fistulifera solaris</name>
    <name type="common">Oleaginous diatom</name>
    <dbReference type="NCBI Taxonomy" id="1519565"/>
    <lineage>
        <taxon>Eukaryota</taxon>
        <taxon>Sar</taxon>
        <taxon>Stramenopiles</taxon>
        <taxon>Ochrophyta</taxon>
        <taxon>Bacillariophyta</taxon>
        <taxon>Bacillariophyceae</taxon>
        <taxon>Bacillariophycidae</taxon>
        <taxon>Naviculales</taxon>
        <taxon>Naviculaceae</taxon>
        <taxon>Fistulifera</taxon>
    </lineage>
</organism>
<protein>
    <submittedName>
        <fullName evidence="3">Uncharacterized protein</fullName>
    </submittedName>
</protein>
<dbReference type="GO" id="GO:0005975">
    <property type="term" value="P:carbohydrate metabolic process"/>
    <property type="evidence" value="ECO:0007669"/>
    <property type="project" value="InterPro"/>
</dbReference>
<evidence type="ECO:0000256" key="1">
    <source>
        <dbReference type="ARBA" id="ARBA00022801"/>
    </source>
</evidence>
<comment type="caution">
    <text evidence="3">The sequence shown here is derived from an EMBL/GenBank/DDBJ whole genome shotgun (WGS) entry which is preliminary data.</text>
</comment>
<proteinExistence type="predicted"/>
<sequence length="221" mass="25154">METTSFAELEDNLLMTEQNCTWLPTSLMVPAQLTHADGESTRCEIDLVEYIGKDSKYAKLLKDPLIRASGHKNPRVFPDFSDDSKETQMAIKTHFSQVGAQDGYKIMRRGYDPKTTKLLVINCKRGKKSQNSTTKTARPLDNEHLCPFRIPLKYSDGQWTISTGTGNLQHSGHSRLDETMLVDDVLREERGKTVAEWTAGYERWRKTSTDSSVSQFMDRDL</sequence>
<keyword evidence="4" id="KW-1185">Reference proteome</keyword>
<dbReference type="InParanoid" id="A0A1Z5KP42"/>
<evidence type="ECO:0000313" key="3">
    <source>
        <dbReference type="EMBL" id="GAX28049.1"/>
    </source>
</evidence>
<accession>A0A1Z5KP42</accession>
<keyword evidence="1" id="KW-0378">Hydrolase</keyword>
<evidence type="ECO:0000313" key="4">
    <source>
        <dbReference type="Proteomes" id="UP000198406"/>
    </source>
</evidence>
<dbReference type="InterPro" id="IPR008263">
    <property type="entry name" value="GH16_AS"/>
</dbReference>
<reference evidence="3 4" key="1">
    <citation type="journal article" date="2015" name="Plant Cell">
        <title>Oil accumulation by the oleaginous diatom Fistulifera solaris as revealed by the genome and transcriptome.</title>
        <authorList>
            <person name="Tanaka T."/>
            <person name="Maeda Y."/>
            <person name="Veluchamy A."/>
            <person name="Tanaka M."/>
            <person name="Abida H."/>
            <person name="Marechal E."/>
            <person name="Bowler C."/>
            <person name="Muto M."/>
            <person name="Sunaga Y."/>
            <person name="Tanaka M."/>
            <person name="Yoshino T."/>
            <person name="Taniguchi T."/>
            <person name="Fukuda Y."/>
            <person name="Nemoto M."/>
            <person name="Matsumoto M."/>
            <person name="Wong P.S."/>
            <person name="Aburatani S."/>
            <person name="Fujibuchi W."/>
        </authorList>
    </citation>
    <scope>NUCLEOTIDE SEQUENCE [LARGE SCALE GENOMIC DNA]</scope>
    <source>
        <strain evidence="3 4">JPCC DA0580</strain>
    </source>
</reference>
<gene>
    <name evidence="3" type="ORF">FisN_2Hu132</name>
</gene>